<dbReference type="OrthoDB" id="4946701at2759"/>
<reference evidence="2" key="1">
    <citation type="journal article" date="2020" name="bioRxiv">
        <title>Whole genome comparisons of ergot fungi reveals the divergence and evolution of species within the genus Claviceps are the result of varying mechanisms driving genome evolution and host range expansion.</title>
        <authorList>
            <person name="Wyka S.A."/>
            <person name="Mondo S.J."/>
            <person name="Liu M."/>
            <person name="Dettman J."/>
            <person name="Nalam V."/>
            <person name="Broders K.D."/>
        </authorList>
    </citation>
    <scope>NUCLEOTIDE SEQUENCE</scope>
    <source>
        <strain evidence="2">CCC 602</strain>
    </source>
</reference>
<dbReference type="AlphaFoldDB" id="A0A9P7N4C2"/>
<accession>A0A9P7N4C2</accession>
<evidence type="ECO:0000313" key="3">
    <source>
        <dbReference type="Proteomes" id="UP000748025"/>
    </source>
</evidence>
<dbReference type="Proteomes" id="UP000748025">
    <property type="component" value="Unassembled WGS sequence"/>
</dbReference>
<feature type="signal peptide" evidence="1">
    <location>
        <begin position="1"/>
        <end position="15"/>
    </location>
</feature>
<sequence>MKFAIVLSLITAALADRHHNCGCSLRGKYHKLLSEWILRTCSGALLHAFSVTFSP</sequence>
<dbReference type="EMBL" id="SRPW01002475">
    <property type="protein sequence ID" value="KAG5992590.1"/>
    <property type="molecule type" value="Genomic_DNA"/>
</dbReference>
<evidence type="ECO:0000256" key="1">
    <source>
        <dbReference type="SAM" id="SignalP"/>
    </source>
</evidence>
<protein>
    <submittedName>
        <fullName evidence="2">Uncharacterized protein</fullName>
    </submittedName>
</protein>
<proteinExistence type="predicted"/>
<evidence type="ECO:0000313" key="2">
    <source>
        <dbReference type="EMBL" id="KAG5992590.1"/>
    </source>
</evidence>
<keyword evidence="1" id="KW-0732">Signal</keyword>
<gene>
    <name evidence="2" type="ORF">E4U43_003721</name>
</gene>
<feature type="chain" id="PRO_5040484138" evidence="1">
    <location>
        <begin position="16"/>
        <end position="55"/>
    </location>
</feature>
<keyword evidence="3" id="KW-1185">Reference proteome</keyword>
<organism evidence="2 3">
    <name type="scientific">Claviceps pusilla</name>
    <dbReference type="NCBI Taxonomy" id="123648"/>
    <lineage>
        <taxon>Eukaryota</taxon>
        <taxon>Fungi</taxon>
        <taxon>Dikarya</taxon>
        <taxon>Ascomycota</taxon>
        <taxon>Pezizomycotina</taxon>
        <taxon>Sordariomycetes</taxon>
        <taxon>Hypocreomycetidae</taxon>
        <taxon>Hypocreales</taxon>
        <taxon>Clavicipitaceae</taxon>
        <taxon>Claviceps</taxon>
    </lineage>
</organism>
<comment type="caution">
    <text evidence="2">The sequence shown here is derived from an EMBL/GenBank/DDBJ whole genome shotgun (WGS) entry which is preliminary data.</text>
</comment>
<name>A0A9P7N4C2_9HYPO</name>